<organism evidence="1 2">
    <name type="scientific">Allacma fusca</name>
    <dbReference type="NCBI Taxonomy" id="39272"/>
    <lineage>
        <taxon>Eukaryota</taxon>
        <taxon>Metazoa</taxon>
        <taxon>Ecdysozoa</taxon>
        <taxon>Arthropoda</taxon>
        <taxon>Hexapoda</taxon>
        <taxon>Collembola</taxon>
        <taxon>Symphypleona</taxon>
        <taxon>Sminthuridae</taxon>
        <taxon>Allacma</taxon>
    </lineage>
</organism>
<accession>A0A8J2KYN8</accession>
<dbReference type="EMBL" id="CAJVCH010523092">
    <property type="protein sequence ID" value="CAG7821845.1"/>
    <property type="molecule type" value="Genomic_DNA"/>
</dbReference>
<keyword evidence="2" id="KW-1185">Reference proteome</keyword>
<feature type="non-terminal residue" evidence="1">
    <location>
        <position position="1"/>
    </location>
</feature>
<evidence type="ECO:0000313" key="1">
    <source>
        <dbReference type="EMBL" id="CAG7821845.1"/>
    </source>
</evidence>
<evidence type="ECO:0000313" key="2">
    <source>
        <dbReference type="Proteomes" id="UP000708208"/>
    </source>
</evidence>
<name>A0A8J2KYN8_9HEXA</name>
<reference evidence="1" key="1">
    <citation type="submission" date="2021-06" db="EMBL/GenBank/DDBJ databases">
        <authorList>
            <person name="Hodson N. C."/>
            <person name="Mongue J. A."/>
            <person name="Jaron S. K."/>
        </authorList>
    </citation>
    <scope>NUCLEOTIDE SEQUENCE</scope>
</reference>
<sequence>VRASVAHFGLSWRILDCGSGRILRNRRGSSGPLNKIFLRKNPNLPQHGGRVGIFQVRKLEALMGKS</sequence>
<proteinExistence type="predicted"/>
<dbReference type="AlphaFoldDB" id="A0A8J2KYN8"/>
<gene>
    <name evidence="1" type="ORF">AFUS01_LOCUS32153</name>
</gene>
<dbReference type="Proteomes" id="UP000708208">
    <property type="component" value="Unassembled WGS sequence"/>
</dbReference>
<comment type="caution">
    <text evidence="1">The sequence shown here is derived from an EMBL/GenBank/DDBJ whole genome shotgun (WGS) entry which is preliminary data.</text>
</comment>
<protein>
    <submittedName>
        <fullName evidence="1">Uncharacterized protein</fullName>
    </submittedName>
</protein>